<reference evidence="2" key="1">
    <citation type="submission" date="2016-11" db="EMBL/GenBank/DDBJ databases">
        <title>The genome of Nicotiana attenuata.</title>
        <authorList>
            <person name="Xu S."/>
            <person name="Brockmoeller T."/>
            <person name="Gaquerel E."/>
            <person name="Navarro A."/>
            <person name="Kuhl H."/>
            <person name="Gase K."/>
            <person name="Ling Z."/>
            <person name="Zhou W."/>
            <person name="Kreitzer C."/>
            <person name="Stanke M."/>
            <person name="Tang H."/>
            <person name="Lyons E."/>
            <person name="Pandey P."/>
            <person name="Pandey S.P."/>
            <person name="Timmermann B."/>
            <person name="Baldwin I.T."/>
        </authorList>
    </citation>
    <scope>NUCLEOTIDE SEQUENCE [LARGE SCALE GENOMIC DNA]</scope>
    <source>
        <strain evidence="2">UT</strain>
    </source>
</reference>
<name>A0A314L9A8_NICAT</name>
<dbReference type="EMBL" id="MJEQ01000239">
    <property type="protein sequence ID" value="OIT38083.1"/>
    <property type="molecule type" value="Genomic_DNA"/>
</dbReference>
<comment type="caution">
    <text evidence="2">The sequence shown here is derived from an EMBL/GenBank/DDBJ whole genome shotgun (WGS) entry which is preliminary data.</text>
</comment>
<dbReference type="AlphaFoldDB" id="A0A314L9A8"/>
<feature type="region of interest" description="Disordered" evidence="1">
    <location>
        <begin position="64"/>
        <end position="100"/>
    </location>
</feature>
<accession>A0A314L9A8</accession>
<feature type="region of interest" description="Disordered" evidence="1">
    <location>
        <begin position="34"/>
        <end position="53"/>
    </location>
</feature>
<evidence type="ECO:0000313" key="3">
    <source>
        <dbReference type="Proteomes" id="UP000187609"/>
    </source>
</evidence>
<feature type="non-terminal residue" evidence="2">
    <location>
        <position position="260"/>
    </location>
</feature>
<feature type="compositionally biased region" description="Polar residues" evidence="1">
    <location>
        <begin position="68"/>
        <end position="85"/>
    </location>
</feature>
<protein>
    <submittedName>
        <fullName evidence="2">Uncharacterized protein</fullName>
    </submittedName>
</protein>
<feature type="region of interest" description="Disordered" evidence="1">
    <location>
        <begin position="166"/>
        <end position="225"/>
    </location>
</feature>
<feature type="region of interest" description="Disordered" evidence="1">
    <location>
        <begin position="1"/>
        <end position="22"/>
    </location>
</feature>
<organism evidence="2 3">
    <name type="scientific">Nicotiana attenuata</name>
    <name type="common">Coyote tobacco</name>
    <dbReference type="NCBI Taxonomy" id="49451"/>
    <lineage>
        <taxon>Eukaryota</taxon>
        <taxon>Viridiplantae</taxon>
        <taxon>Streptophyta</taxon>
        <taxon>Embryophyta</taxon>
        <taxon>Tracheophyta</taxon>
        <taxon>Spermatophyta</taxon>
        <taxon>Magnoliopsida</taxon>
        <taxon>eudicotyledons</taxon>
        <taxon>Gunneridae</taxon>
        <taxon>Pentapetalae</taxon>
        <taxon>asterids</taxon>
        <taxon>lamiids</taxon>
        <taxon>Solanales</taxon>
        <taxon>Solanaceae</taxon>
        <taxon>Nicotianoideae</taxon>
        <taxon>Nicotianeae</taxon>
        <taxon>Nicotiana</taxon>
    </lineage>
</organism>
<keyword evidence="3" id="KW-1185">Reference proteome</keyword>
<gene>
    <name evidence="2" type="ORF">A4A49_60368</name>
</gene>
<feature type="compositionally biased region" description="Polar residues" evidence="1">
    <location>
        <begin position="44"/>
        <end position="53"/>
    </location>
</feature>
<evidence type="ECO:0000313" key="2">
    <source>
        <dbReference type="EMBL" id="OIT38083.1"/>
    </source>
</evidence>
<sequence length="260" mass="27580">QVQTSNKFAALEEEENGDEQGKQLAMALVAVQSSPKSPAGGNHGTVQHHQQQIFNTARKLNPAAPEFNLNSAGIGSTNGGADSNTRGGGQEEIRGKESTAQWVQRAFNGNAGGITVGVNTSCQDIPSQDTLVDKELASNPEIQTNDTVFPKVNEKVQWSGGKLWSNLREEDSDADEVPLGAQADEEPMHEEKEDEKQSVNGNAIITFDNKADDNSTKANTESKEQAVIKNIQDKAGSHGECVQNAEGIGIDAVDPGGTGE</sequence>
<dbReference type="Proteomes" id="UP000187609">
    <property type="component" value="Unassembled WGS sequence"/>
</dbReference>
<feature type="non-terminal residue" evidence="2">
    <location>
        <position position="1"/>
    </location>
</feature>
<feature type="compositionally biased region" description="Basic and acidic residues" evidence="1">
    <location>
        <begin position="209"/>
        <end position="225"/>
    </location>
</feature>
<dbReference type="Gramene" id="OIT38083">
    <property type="protein sequence ID" value="OIT38083"/>
    <property type="gene ID" value="A4A49_60368"/>
</dbReference>
<proteinExistence type="predicted"/>
<evidence type="ECO:0000256" key="1">
    <source>
        <dbReference type="SAM" id="MobiDB-lite"/>
    </source>
</evidence>